<dbReference type="InterPro" id="IPR051398">
    <property type="entry name" value="Polysacch_Deacetylase"/>
</dbReference>
<reference evidence="5 6" key="1">
    <citation type="submission" date="2016-10" db="EMBL/GenBank/DDBJ databases">
        <authorList>
            <person name="de Groot N.N."/>
        </authorList>
    </citation>
    <scope>NUCLEOTIDE SEQUENCE [LARGE SCALE GENOMIC DNA]</scope>
    <source>
        <strain evidence="5 6">DSM 6059</strain>
    </source>
</reference>
<evidence type="ECO:0000313" key="6">
    <source>
        <dbReference type="Proteomes" id="UP000198862"/>
    </source>
</evidence>
<dbReference type="PANTHER" id="PTHR34216:SF3">
    <property type="entry name" value="POLY-BETA-1,6-N-ACETYL-D-GLUCOSAMINE N-DEACETYLASE"/>
    <property type="match status" value="1"/>
</dbReference>
<sequence>MTMLNKFKHVLRLTLLLPALMLSNQVIASVILQYHHVSDTLPSVTSISPKDFDAHLAYLKHNQFNVISLPDMLTQLKNGKILKDNTVAITFDDGYKNNYLTAAPLLEKYGFPYTIFVNPKLIDEKISYAMTWEQIRALAKKGATIANHSAEHVYLHQLNKGENKIQWQKRIKQDLEQSEQRIKQETGHNYRYLAYPYGEFNHALQNIIKELGYVGIGQHSGAVGIHNDFSRLPRFPASGIYANLKTLKSKLKSLPFNLKILENSEPVTTNKHPKLVLQLAMNDFNQSQFVCYVSGQGKAKLNWIATNIVEVSAVVPLKKGRSRYNCTAPSLDQKGYYYWFSQPWIITSNNL</sequence>
<feature type="domain" description="NodB homology" evidence="4">
    <location>
        <begin position="85"/>
        <end position="351"/>
    </location>
</feature>
<dbReference type="PANTHER" id="PTHR34216">
    <property type="match status" value="1"/>
</dbReference>
<evidence type="ECO:0000313" key="5">
    <source>
        <dbReference type="EMBL" id="SFD21852.1"/>
    </source>
</evidence>
<dbReference type="AlphaFoldDB" id="A0A1I1QIP6"/>
<feature type="signal peptide" evidence="3">
    <location>
        <begin position="1"/>
        <end position="28"/>
    </location>
</feature>
<name>A0A1I1QIP6_9GAMM</name>
<evidence type="ECO:0000256" key="3">
    <source>
        <dbReference type="SAM" id="SignalP"/>
    </source>
</evidence>
<dbReference type="GO" id="GO:0016810">
    <property type="term" value="F:hydrolase activity, acting on carbon-nitrogen (but not peptide) bonds"/>
    <property type="evidence" value="ECO:0007669"/>
    <property type="project" value="InterPro"/>
</dbReference>
<evidence type="ECO:0000259" key="4">
    <source>
        <dbReference type="PROSITE" id="PS51677"/>
    </source>
</evidence>
<organism evidence="5 6">
    <name type="scientific">Pseudoalteromonas denitrificans DSM 6059</name>
    <dbReference type="NCBI Taxonomy" id="1123010"/>
    <lineage>
        <taxon>Bacteria</taxon>
        <taxon>Pseudomonadati</taxon>
        <taxon>Pseudomonadota</taxon>
        <taxon>Gammaproteobacteria</taxon>
        <taxon>Alteromonadales</taxon>
        <taxon>Pseudoalteromonadaceae</taxon>
        <taxon>Pseudoalteromonas</taxon>
    </lineage>
</organism>
<evidence type="ECO:0000256" key="1">
    <source>
        <dbReference type="ARBA" id="ARBA00004613"/>
    </source>
</evidence>
<dbReference type="GO" id="GO:0005975">
    <property type="term" value="P:carbohydrate metabolic process"/>
    <property type="evidence" value="ECO:0007669"/>
    <property type="project" value="InterPro"/>
</dbReference>
<dbReference type="CDD" id="cd10973">
    <property type="entry name" value="CE4_DAC_u4_5s"/>
    <property type="match status" value="1"/>
</dbReference>
<accession>A0A1I1QIP6</accession>
<dbReference type="Gene3D" id="3.20.20.370">
    <property type="entry name" value="Glycoside hydrolase/deacetylase"/>
    <property type="match status" value="1"/>
</dbReference>
<dbReference type="InterPro" id="IPR011330">
    <property type="entry name" value="Glyco_hydro/deAcase_b/a-brl"/>
</dbReference>
<keyword evidence="2 3" id="KW-0732">Signal</keyword>
<dbReference type="SUPFAM" id="SSF88713">
    <property type="entry name" value="Glycoside hydrolase/deacetylase"/>
    <property type="match status" value="1"/>
</dbReference>
<proteinExistence type="predicted"/>
<comment type="subcellular location">
    <subcellularLocation>
        <location evidence="1">Secreted</location>
    </subcellularLocation>
</comment>
<dbReference type="STRING" id="1123010.SAMN02745724_03908"/>
<protein>
    <submittedName>
        <fullName evidence="5">Polysaccharide deacetylase</fullName>
    </submittedName>
</protein>
<keyword evidence="6" id="KW-1185">Reference proteome</keyword>
<evidence type="ECO:0000256" key="2">
    <source>
        <dbReference type="ARBA" id="ARBA00022729"/>
    </source>
</evidence>
<feature type="chain" id="PRO_5011526468" evidence="3">
    <location>
        <begin position="29"/>
        <end position="351"/>
    </location>
</feature>
<dbReference type="InterPro" id="IPR002509">
    <property type="entry name" value="NODB_dom"/>
</dbReference>
<gene>
    <name evidence="5" type="ORF">SAMN02745724_03908</name>
</gene>
<dbReference type="Proteomes" id="UP000198862">
    <property type="component" value="Unassembled WGS sequence"/>
</dbReference>
<dbReference type="EMBL" id="FOLO01000041">
    <property type="protein sequence ID" value="SFD21852.1"/>
    <property type="molecule type" value="Genomic_DNA"/>
</dbReference>
<dbReference type="GO" id="GO:0005576">
    <property type="term" value="C:extracellular region"/>
    <property type="evidence" value="ECO:0007669"/>
    <property type="project" value="UniProtKB-SubCell"/>
</dbReference>
<dbReference type="PROSITE" id="PS51677">
    <property type="entry name" value="NODB"/>
    <property type="match status" value="1"/>
</dbReference>
<dbReference type="Pfam" id="PF01522">
    <property type="entry name" value="Polysacc_deac_1"/>
    <property type="match status" value="1"/>
</dbReference>